<evidence type="ECO:0000256" key="6">
    <source>
        <dbReference type="ARBA" id="ARBA00022989"/>
    </source>
</evidence>
<dbReference type="Gene3D" id="1.10.3720.10">
    <property type="entry name" value="MetI-like"/>
    <property type="match status" value="2"/>
</dbReference>
<dbReference type="EMBL" id="AP018365">
    <property type="protein sequence ID" value="BBB01310.1"/>
    <property type="molecule type" value="Genomic_DNA"/>
</dbReference>
<keyword evidence="7 8" id="KW-0472">Membrane</keyword>
<reference evidence="11 12" key="1">
    <citation type="journal article" date="2010" name="J. Bacteriol.">
        <title>Biochemical characterization of a novel indole prenyltransferase from Streptomyces sp. SN-593.</title>
        <authorList>
            <person name="Takahashi S."/>
            <person name="Takagi H."/>
            <person name="Toyoda A."/>
            <person name="Uramoto M."/>
            <person name="Nogawa T."/>
            <person name="Ueki M."/>
            <person name="Sakaki Y."/>
            <person name="Osada H."/>
        </authorList>
    </citation>
    <scope>NUCLEOTIDE SEQUENCE [LARGE SCALE GENOMIC DNA]</scope>
    <source>
        <strain evidence="11 12">SN-593</strain>
    </source>
</reference>
<dbReference type="PANTHER" id="PTHR43357:SF4">
    <property type="entry name" value="INNER MEMBRANE ABC TRANSPORTER PERMEASE PROTEIN YDCV"/>
    <property type="match status" value="1"/>
</dbReference>
<feature type="transmembrane region" description="Helical" evidence="8">
    <location>
        <begin position="195"/>
        <end position="216"/>
    </location>
</feature>
<evidence type="ECO:0000256" key="8">
    <source>
        <dbReference type="RuleBase" id="RU363032"/>
    </source>
</evidence>
<evidence type="ECO:0000256" key="4">
    <source>
        <dbReference type="ARBA" id="ARBA00022519"/>
    </source>
</evidence>
<reference evidence="11 12" key="4">
    <citation type="journal article" date="2020" name="Sci. Rep.">
        <title>beta-carboline chemical signals induce reveromycin production through a LuxR family regulator in Streptomyces sp. SN-593.</title>
        <authorList>
            <person name="Panthee S."/>
            <person name="Kito N."/>
            <person name="Hayashi T."/>
            <person name="Shimizu T."/>
            <person name="Ishikawa J."/>
            <person name="Hamamoto H."/>
            <person name="Osada H."/>
            <person name="Takahashi S."/>
        </authorList>
    </citation>
    <scope>NUCLEOTIDE SEQUENCE [LARGE SCALE GENOMIC DNA]</scope>
    <source>
        <strain evidence="11 12">SN-593</strain>
    </source>
</reference>
<feature type="transmembrane region" description="Helical" evidence="8">
    <location>
        <begin position="423"/>
        <end position="440"/>
    </location>
</feature>
<evidence type="ECO:0000256" key="3">
    <source>
        <dbReference type="ARBA" id="ARBA00022475"/>
    </source>
</evidence>
<evidence type="ECO:0000256" key="5">
    <source>
        <dbReference type="ARBA" id="ARBA00022692"/>
    </source>
</evidence>
<dbReference type="PROSITE" id="PS50928">
    <property type="entry name" value="ABC_TM1"/>
    <property type="match status" value="2"/>
</dbReference>
<dbReference type="EMBL" id="AB568601">
    <property type="protein sequence ID" value="BAK64653.1"/>
    <property type="molecule type" value="Genomic_DNA"/>
</dbReference>
<feature type="transmembrane region" description="Helical" evidence="8">
    <location>
        <begin position="65"/>
        <end position="87"/>
    </location>
</feature>
<dbReference type="SUPFAM" id="SSF161098">
    <property type="entry name" value="MetI-like"/>
    <property type="match status" value="2"/>
</dbReference>
<proteinExistence type="inferred from homology"/>
<evidence type="ECO:0000256" key="2">
    <source>
        <dbReference type="ARBA" id="ARBA00022448"/>
    </source>
</evidence>
<feature type="transmembrane region" description="Helical" evidence="8">
    <location>
        <begin position="249"/>
        <end position="269"/>
    </location>
</feature>
<dbReference type="Proteomes" id="UP000595703">
    <property type="component" value="Chromosome"/>
</dbReference>
<sequence length="563" mass="60535">MRFTPERIALTLFTLAVVALIAAPLVEVVIRSLEKQTGLTGHVWSGANYQQLKASEILSSARNSVVIALGSMAVATVIGVGLSWLVTRTDLPLRRAFEILNLIPFFLSPLIGSIAWTYLADPRTGFINRLARSAGISHGAVFNVYSTLGIIVVLGLFLVPFVILLTGAAFRQMDSSLEHAAAACGASGWRTAVRVTLPLASPAIMAAAILTFVMAIEDLSVPLVLGYGNGIQTLSTRIYDAVQTFPPNYNFGAALGCVMMLITALCLYLQRRAMRDRGYVTVTGKGSRAEPLRLGRIRWWAFAAELVYLLFAALLPIGILTLIAFSKRWTGTVDFGDLTLDNFRALFGKGSIVRTAFLNSLELSALCACVVVALSVVLVHAIERARITGRRLFEVCLTIPVAVPGLVLGVGLLTLLLKTSLFGTLWIIGVAYVVRFLPFAHRSVSAAFLSVHTELEEAARTSGASLGRYVFRVLLPLVRPGLVSGWLLVFLTFMRELPMSALLQTTGTQTLSVALLNSRSFDSPGVTAAFTLLQAAVLLVAAAVFWTITTRRDGASSDMAAGL</sequence>
<reference evidence="10 12" key="3">
    <citation type="journal article" date="2011" name="Nat. Chem. Biol.">
        <title>Reveromycin A biosynthesis uses RevG and RevJ for stereospecific spiroacetal formation.</title>
        <authorList>
            <person name="Takahashi S."/>
            <person name="Toyoda A."/>
            <person name="Sekiyama Y."/>
            <person name="Takagi H."/>
            <person name="Nogawa T."/>
            <person name="Uramoto M."/>
            <person name="Suzuki R."/>
            <person name="Koshino H."/>
            <person name="Kumano T."/>
            <person name="Panthee S."/>
            <person name="Dairi T."/>
            <person name="Ishikawa J."/>
            <person name="Ikeda H."/>
            <person name="Sakaki Y."/>
            <person name="Osada H."/>
        </authorList>
    </citation>
    <scope>NUCLEOTIDE SEQUENCE</scope>
    <source>
        <strain evidence="10 12">SN-593</strain>
    </source>
</reference>
<dbReference type="InterPro" id="IPR035906">
    <property type="entry name" value="MetI-like_sf"/>
</dbReference>
<feature type="domain" description="ABC transmembrane type-1" evidence="9">
    <location>
        <begin position="357"/>
        <end position="545"/>
    </location>
</feature>
<comment type="subcellular location">
    <subcellularLocation>
        <location evidence="1">Cell inner membrane</location>
        <topology evidence="1">Multi-pass membrane protein</topology>
    </subcellularLocation>
    <subcellularLocation>
        <location evidence="8">Cell membrane</location>
        <topology evidence="8">Multi-pass membrane protein</topology>
    </subcellularLocation>
</comment>
<reference evidence="11 12" key="2">
    <citation type="journal article" date="2011" name="J. Antibiot.">
        <title>Furaquinocins I and J: novel polyketide isoprenoid hybrid compounds from Streptomyces reveromyceticus SN-593.</title>
        <authorList>
            <person name="Panthee S."/>
            <person name="Takahashi S."/>
            <person name="Takagi H."/>
            <person name="Nogawa T."/>
            <person name="Oowada E."/>
            <person name="Uramoto M."/>
            <person name="Osada H."/>
        </authorList>
    </citation>
    <scope>NUCLEOTIDE SEQUENCE [LARGE SCALE GENOMIC DNA]</scope>
    <source>
        <strain evidence="11 12">SN-593</strain>
    </source>
</reference>
<feature type="transmembrane region" description="Helical" evidence="8">
    <location>
        <begin position="99"/>
        <end position="120"/>
    </location>
</feature>
<evidence type="ECO:0000313" key="10">
    <source>
        <dbReference type="EMBL" id="BAK64653.1"/>
    </source>
</evidence>
<dbReference type="KEGG" id="arev:RVR_8665"/>
<organism evidence="10">
    <name type="scientific">Actinacidiphila reveromycinica</name>
    <dbReference type="NCBI Taxonomy" id="659352"/>
    <lineage>
        <taxon>Bacteria</taxon>
        <taxon>Bacillati</taxon>
        <taxon>Actinomycetota</taxon>
        <taxon>Actinomycetes</taxon>
        <taxon>Kitasatosporales</taxon>
        <taxon>Streptomycetaceae</taxon>
        <taxon>Actinacidiphila</taxon>
    </lineage>
</organism>
<name>G1UDV7_9ACTN</name>
<keyword evidence="12" id="KW-1185">Reference proteome</keyword>
<evidence type="ECO:0000256" key="7">
    <source>
        <dbReference type="ARBA" id="ARBA00023136"/>
    </source>
</evidence>
<feature type="transmembrane region" description="Helical" evidence="8">
    <location>
        <begin position="140"/>
        <end position="165"/>
    </location>
</feature>
<evidence type="ECO:0000256" key="1">
    <source>
        <dbReference type="ARBA" id="ARBA00004429"/>
    </source>
</evidence>
<keyword evidence="6 8" id="KW-1133">Transmembrane helix</keyword>
<evidence type="ECO:0000259" key="9">
    <source>
        <dbReference type="PROSITE" id="PS50928"/>
    </source>
</evidence>
<gene>
    <name evidence="11" type="ORF">RVR_8665</name>
</gene>
<feature type="transmembrane region" description="Helical" evidence="8">
    <location>
        <begin position="363"/>
        <end position="383"/>
    </location>
</feature>
<evidence type="ECO:0000313" key="11">
    <source>
        <dbReference type="EMBL" id="BBB01310.1"/>
    </source>
</evidence>
<accession>G1UDV7</accession>
<keyword evidence="5 8" id="KW-0812">Transmembrane</keyword>
<dbReference type="GO" id="GO:0055085">
    <property type="term" value="P:transmembrane transport"/>
    <property type="evidence" value="ECO:0007669"/>
    <property type="project" value="InterPro"/>
</dbReference>
<feature type="transmembrane region" description="Helical" evidence="8">
    <location>
        <begin position="526"/>
        <end position="549"/>
    </location>
</feature>
<keyword evidence="3" id="KW-1003">Cell membrane</keyword>
<feature type="transmembrane region" description="Helical" evidence="8">
    <location>
        <begin position="469"/>
        <end position="493"/>
    </location>
</feature>
<feature type="transmembrane region" description="Helical" evidence="8">
    <location>
        <begin position="395"/>
        <end position="417"/>
    </location>
</feature>
<dbReference type="Pfam" id="PF00528">
    <property type="entry name" value="BPD_transp_1"/>
    <property type="match status" value="2"/>
</dbReference>
<keyword evidence="2 8" id="KW-0813">Transport</keyword>
<keyword evidence="4" id="KW-0997">Cell inner membrane</keyword>
<dbReference type="PANTHER" id="PTHR43357">
    <property type="entry name" value="INNER MEMBRANE ABC TRANSPORTER PERMEASE PROTEIN YDCV"/>
    <property type="match status" value="1"/>
</dbReference>
<dbReference type="CDD" id="cd06261">
    <property type="entry name" value="TM_PBP2"/>
    <property type="match status" value="2"/>
</dbReference>
<evidence type="ECO:0000313" key="12">
    <source>
        <dbReference type="Proteomes" id="UP000595703"/>
    </source>
</evidence>
<feature type="transmembrane region" description="Helical" evidence="8">
    <location>
        <begin position="299"/>
        <end position="325"/>
    </location>
</feature>
<dbReference type="GO" id="GO:0005886">
    <property type="term" value="C:plasma membrane"/>
    <property type="evidence" value="ECO:0007669"/>
    <property type="project" value="UniProtKB-SubCell"/>
</dbReference>
<comment type="similarity">
    <text evidence="8">Belongs to the binding-protein-dependent transport system permease family.</text>
</comment>
<dbReference type="AlphaFoldDB" id="G1UDV7"/>
<dbReference type="InterPro" id="IPR000515">
    <property type="entry name" value="MetI-like"/>
</dbReference>
<feature type="domain" description="ABC transmembrane type-1" evidence="9">
    <location>
        <begin position="61"/>
        <end position="270"/>
    </location>
</feature>
<protein>
    <submittedName>
        <fullName evidence="10">Putative transporter</fullName>
    </submittedName>
</protein>